<feature type="compositionally biased region" description="Basic and acidic residues" evidence="1">
    <location>
        <begin position="15"/>
        <end position="29"/>
    </location>
</feature>
<sequence>MAEEQEQGSDGEAQCNERGDCKDGNSGDECSHNRAGFRGFLATCLPVIHQVLVALCEDFFRGVAPTVELMTERQELAKASAFVASLPDAMHCSPSYPFMK</sequence>
<gene>
    <name evidence="2" type="ORF">FSB_LOCUS23064</name>
</gene>
<name>A0A2N9G6I9_FAGSY</name>
<evidence type="ECO:0000313" key="2">
    <source>
        <dbReference type="EMBL" id="SPC95182.1"/>
    </source>
</evidence>
<evidence type="ECO:0000256" key="1">
    <source>
        <dbReference type="SAM" id="MobiDB-lite"/>
    </source>
</evidence>
<dbReference type="AlphaFoldDB" id="A0A2N9G6I9"/>
<organism evidence="2">
    <name type="scientific">Fagus sylvatica</name>
    <name type="common">Beechnut</name>
    <dbReference type="NCBI Taxonomy" id="28930"/>
    <lineage>
        <taxon>Eukaryota</taxon>
        <taxon>Viridiplantae</taxon>
        <taxon>Streptophyta</taxon>
        <taxon>Embryophyta</taxon>
        <taxon>Tracheophyta</taxon>
        <taxon>Spermatophyta</taxon>
        <taxon>Magnoliopsida</taxon>
        <taxon>eudicotyledons</taxon>
        <taxon>Gunneridae</taxon>
        <taxon>Pentapetalae</taxon>
        <taxon>rosids</taxon>
        <taxon>fabids</taxon>
        <taxon>Fagales</taxon>
        <taxon>Fagaceae</taxon>
        <taxon>Fagus</taxon>
    </lineage>
</organism>
<proteinExistence type="predicted"/>
<accession>A0A2N9G6I9</accession>
<dbReference type="EMBL" id="OIVN01001546">
    <property type="protein sequence ID" value="SPC95182.1"/>
    <property type="molecule type" value="Genomic_DNA"/>
</dbReference>
<reference evidence="2" key="1">
    <citation type="submission" date="2018-02" db="EMBL/GenBank/DDBJ databases">
        <authorList>
            <person name="Cohen D.B."/>
            <person name="Kent A.D."/>
        </authorList>
    </citation>
    <scope>NUCLEOTIDE SEQUENCE</scope>
</reference>
<protein>
    <submittedName>
        <fullName evidence="2">Uncharacterized protein</fullName>
    </submittedName>
</protein>
<feature type="region of interest" description="Disordered" evidence="1">
    <location>
        <begin position="1"/>
        <end position="29"/>
    </location>
</feature>